<evidence type="ECO:0000313" key="2">
    <source>
        <dbReference type="Proteomes" id="UP000293045"/>
    </source>
</evidence>
<dbReference type="AlphaFoldDB" id="A0A4Q9LHR6"/>
<dbReference type="SUPFAM" id="SSF52047">
    <property type="entry name" value="RNI-like"/>
    <property type="match status" value="1"/>
</dbReference>
<dbReference type="EMBL" id="PIXR01000478">
    <property type="protein sequence ID" value="TBU06520.1"/>
    <property type="molecule type" value="Genomic_DNA"/>
</dbReference>
<gene>
    <name evidence="1" type="ORF">CWI39_0478p0010</name>
</gene>
<reference evidence="1 2" key="1">
    <citation type="submission" date="2017-12" db="EMBL/GenBank/DDBJ databases">
        <authorList>
            <person name="Pombert J.-F."/>
            <person name="Haag K.L."/>
            <person name="Ebert D."/>
        </authorList>
    </citation>
    <scope>NUCLEOTIDE SEQUENCE [LARGE SCALE GENOMIC DNA]</scope>
    <source>
        <strain evidence="1">IL-BN-2</strain>
    </source>
</reference>
<sequence>MIYTSILSYGVSANKFVYLFEKFENTKIKIYSELLKGIPSIEKKEEFDFFNVYYNIDLKSFDSKDHVLDDFLNANISEYINGKIECSFELVYFLKLTSDISHLPYNVNKNHFKCLFLGLKYLRAIGNKNIVKLLECLFLKICSNQNTTDLKKEEVKYEGLLSFIDLTALDFYLRKNLISGNNNLNFDAILFNEHIPYKNLLINDYEVFCTLENFLSNNYYLNTFKFLLVEIGIKSLIINNCLNSKTISKKFYFFSQMAHIFKSIIISNFQGSSEIILYELNKGDDINIEYFTLINSIIESNYLFSFLKKQSLKGLIFNNVIMNVYLSCFENYMNSNDTLEYIDFRNMEMGFSWWINFSAISNIQCIILDFDSFYLANNFIKECSNIGLKLDLYYLELCMKGIETLFLQNIHFSDKFYEFLFQKKGIKMLQLKNSCFLREILRFKILNFYKSITYLILINIKISEHILIEIFKLKDLKVLSLKFCGIISIKNSRSRNFISKNIQRLNLSGSDINIFESNHILTKLVI</sequence>
<dbReference type="VEuPathDB" id="MicrosporidiaDB:CWI39_0478p0010"/>
<comment type="caution">
    <text evidence="1">The sequence shown here is derived from an EMBL/GenBank/DDBJ whole genome shotgun (WGS) entry which is preliminary data.</text>
</comment>
<dbReference type="VEuPathDB" id="MicrosporidiaDB:CWI36_0588p0010"/>
<proteinExistence type="predicted"/>
<accession>A0A4Q9LHR6</accession>
<name>A0A4Q9LHR6_9MICR</name>
<organism evidence="1 2">
    <name type="scientific">Hamiltosporidium magnivora</name>
    <dbReference type="NCBI Taxonomy" id="148818"/>
    <lineage>
        <taxon>Eukaryota</taxon>
        <taxon>Fungi</taxon>
        <taxon>Fungi incertae sedis</taxon>
        <taxon>Microsporidia</taxon>
        <taxon>Dubosqiidae</taxon>
        <taxon>Hamiltosporidium</taxon>
    </lineage>
</organism>
<protein>
    <submittedName>
        <fullName evidence="1">Uncharacterized protein</fullName>
    </submittedName>
</protein>
<dbReference type="Proteomes" id="UP000293045">
    <property type="component" value="Unassembled WGS sequence"/>
</dbReference>
<evidence type="ECO:0000313" key="1">
    <source>
        <dbReference type="EMBL" id="TBU06520.1"/>
    </source>
</evidence>